<feature type="domain" description="HTH lysR-type" evidence="5">
    <location>
        <begin position="3"/>
        <end position="60"/>
    </location>
</feature>
<dbReference type="InterPro" id="IPR036388">
    <property type="entry name" value="WH-like_DNA-bd_sf"/>
</dbReference>
<dbReference type="InterPro" id="IPR005119">
    <property type="entry name" value="LysR_subst-bd"/>
</dbReference>
<dbReference type="CDD" id="cd08422">
    <property type="entry name" value="PBP2_CrgA_like"/>
    <property type="match status" value="1"/>
</dbReference>
<dbReference type="PROSITE" id="PS50931">
    <property type="entry name" value="HTH_LYSR"/>
    <property type="match status" value="1"/>
</dbReference>
<dbReference type="SUPFAM" id="SSF53850">
    <property type="entry name" value="Periplasmic binding protein-like II"/>
    <property type="match status" value="1"/>
</dbReference>
<evidence type="ECO:0000256" key="4">
    <source>
        <dbReference type="ARBA" id="ARBA00023163"/>
    </source>
</evidence>
<dbReference type="InterPro" id="IPR036390">
    <property type="entry name" value="WH_DNA-bd_sf"/>
</dbReference>
<dbReference type="PANTHER" id="PTHR30537:SF3">
    <property type="entry name" value="TRANSCRIPTIONAL REGULATORY PROTEIN"/>
    <property type="match status" value="1"/>
</dbReference>
<reference evidence="6 7" key="1">
    <citation type="submission" date="2023-07" db="EMBL/GenBank/DDBJ databases">
        <title>Sorghum-associated microbial communities from plants grown in Nebraska, USA.</title>
        <authorList>
            <person name="Schachtman D."/>
        </authorList>
    </citation>
    <scope>NUCLEOTIDE SEQUENCE [LARGE SCALE GENOMIC DNA]</scope>
    <source>
        <strain evidence="6 7">BE308</strain>
    </source>
</reference>
<keyword evidence="7" id="KW-1185">Reference proteome</keyword>
<evidence type="ECO:0000259" key="5">
    <source>
        <dbReference type="PROSITE" id="PS50931"/>
    </source>
</evidence>
<sequence>MQLQLDDVALFTRIAQLGTLSAAARERNVPVSQVTRALTRLEAACGVRLLHRTTHGLSLTDEGDTLLAYGQRLLDTTAELDSELSGKLSGPSGWVRISVSPLMAECVIAPSLEGLYQRWPLLHLDINADDRIADMARDGIDVAIRTGASVSDTLVARQIGEYGRTLYASPRYLARCGTPQHPDDLAHHHLIANSASPALNRWSRAGQPAPPDLLVPGQTRTDNTALLLSLVVHGVGISRLHDLMAAPWVRSGALVPLLQDHFASPRIPIYAVMLQERHRLPKIRACIDYWAECLAKLALPGDMPQQRA</sequence>
<dbReference type="GO" id="GO:0003677">
    <property type="term" value="F:DNA binding"/>
    <property type="evidence" value="ECO:0007669"/>
    <property type="project" value="UniProtKB-KW"/>
</dbReference>
<evidence type="ECO:0000256" key="1">
    <source>
        <dbReference type="ARBA" id="ARBA00009437"/>
    </source>
</evidence>
<dbReference type="Pfam" id="PF03466">
    <property type="entry name" value="LysR_substrate"/>
    <property type="match status" value="1"/>
</dbReference>
<dbReference type="InterPro" id="IPR058163">
    <property type="entry name" value="LysR-type_TF_proteobact-type"/>
</dbReference>
<dbReference type="Gene3D" id="3.40.190.290">
    <property type="match status" value="1"/>
</dbReference>
<accession>A0ABU1ZME1</accession>
<keyword evidence="4" id="KW-0804">Transcription</keyword>
<dbReference type="PANTHER" id="PTHR30537">
    <property type="entry name" value="HTH-TYPE TRANSCRIPTIONAL REGULATOR"/>
    <property type="match status" value="1"/>
</dbReference>
<dbReference type="RefSeq" id="WP_310342150.1">
    <property type="nucleotide sequence ID" value="NZ_JAVDXO010000004.1"/>
</dbReference>
<evidence type="ECO:0000256" key="2">
    <source>
        <dbReference type="ARBA" id="ARBA00023015"/>
    </source>
</evidence>
<comment type="caution">
    <text evidence="6">The sequence shown here is derived from an EMBL/GenBank/DDBJ whole genome shotgun (WGS) entry which is preliminary data.</text>
</comment>
<dbReference type="EMBL" id="JAVDXO010000004">
    <property type="protein sequence ID" value="MDR7306711.1"/>
    <property type="molecule type" value="Genomic_DNA"/>
</dbReference>
<dbReference type="Gene3D" id="1.10.10.10">
    <property type="entry name" value="Winged helix-like DNA-binding domain superfamily/Winged helix DNA-binding domain"/>
    <property type="match status" value="1"/>
</dbReference>
<protein>
    <submittedName>
        <fullName evidence="6">DNA-binding transcriptional LysR family regulator</fullName>
    </submittedName>
</protein>
<evidence type="ECO:0000256" key="3">
    <source>
        <dbReference type="ARBA" id="ARBA00023125"/>
    </source>
</evidence>
<evidence type="ECO:0000313" key="7">
    <source>
        <dbReference type="Proteomes" id="UP001268089"/>
    </source>
</evidence>
<comment type="similarity">
    <text evidence="1">Belongs to the LysR transcriptional regulatory family.</text>
</comment>
<organism evidence="6 7">
    <name type="scientific">Rhodoferax saidenbachensis</name>
    <dbReference type="NCBI Taxonomy" id="1484693"/>
    <lineage>
        <taxon>Bacteria</taxon>
        <taxon>Pseudomonadati</taxon>
        <taxon>Pseudomonadota</taxon>
        <taxon>Betaproteobacteria</taxon>
        <taxon>Burkholderiales</taxon>
        <taxon>Comamonadaceae</taxon>
        <taxon>Rhodoferax</taxon>
    </lineage>
</organism>
<dbReference type="Pfam" id="PF00126">
    <property type="entry name" value="HTH_1"/>
    <property type="match status" value="1"/>
</dbReference>
<gene>
    <name evidence="6" type="ORF">J2X15_001997</name>
</gene>
<keyword evidence="2" id="KW-0805">Transcription regulation</keyword>
<dbReference type="Proteomes" id="UP001268089">
    <property type="component" value="Unassembled WGS sequence"/>
</dbReference>
<proteinExistence type="inferred from homology"/>
<name>A0ABU1ZME1_9BURK</name>
<keyword evidence="3 6" id="KW-0238">DNA-binding</keyword>
<dbReference type="SUPFAM" id="SSF46785">
    <property type="entry name" value="Winged helix' DNA-binding domain"/>
    <property type="match status" value="1"/>
</dbReference>
<evidence type="ECO:0000313" key="6">
    <source>
        <dbReference type="EMBL" id="MDR7306711.1"/>
    </source>
</evidence>
<dbReference type="InterPro" id="IPR000847">
    <property type="entry name" value="LysR_HTH_N"/>
</dbReference>